<dbReference type="SMART" id="SM00240">
    <property type="entry name" value="FHA"/>
    <property type="match status" value="1"/>
</dbReference>
<feature type="region of interest" description="Disordered" evidence="2">
    <location>
        <begin position="234"/>
        <end position="296"/>
    </location>
</feature>
<dbReference type="Gene3D" id="1.25.40.180">
    <property type="match status" value="1"/>
</dbReference>
<feature type="domain" description="FHA" evidence="3">
    <location>
        <begin position="701"/>
        <end position="760"/>
    </location>
</feature>
<dbReference type="GO" id="GO:0031011">
    <property type="term" value="C:Ino80 complex"/>
    <property type="evidence" value="ECO:0007669"/>
    <property type="project" value="InterPro"/>
</dbReference>
<feature type="coiled-coil region" evidence="1">
    <location>
        <begin position="1215"/>
        <end position="1245"/>
    </location>
</feature>
<feature type="region of interest" description="Disordered" evidence="2">
    <location>
        <begin position="1"/>
        <end position="113"/>
    </location>
</feature>
<feature type="compositionally biased region" description="Basic and acidic residues" evidence="2">
    <location>
        <begin position="1"/>
        <end position="14"/>
    </location>
</feature>
<dbReference type="Proteomes" id="UP000007797">
    <property type="component" value="Unassembled WGS sequence"/>
</dbReference>
<dbReference type="GO" id="GO:0044545">
    <property type="term" value="C:NSL complex"/>
    <property type="evidence" value="ECO:0007669"/>
    <property type="project" value="TreeGrafter"/>
</dbReference>
<feature type="compositionally biased region" description="Basic and acidic residues" evidence="2">
    <location>
        <begin position="623"/>
        <end position="632"/>
    </location>
</feature>
<dbReference type="STRING" id="1054147.F4QC42"/>
<feature type="compositionally biased region" description="Low complexity" evidence="2">
    <location>
        <begin position="589"/>
        <end position="599"/>
    </location>
</feature>
<reference evidence="5" key="1">
    <citation type="journal article" date="2011" name="Genome Res.">
        <title>Phylogeny-wide analysis of social amoeba genomes highlights ancient origins for complex intercellular communication.</title>
        <authorList>
            <person name="Heidel A.J."/>
            <person name="Lawal H.M."/>
            <person name="Felder M."/>
            <person name="Schilde C."/>
            <person name="Helps N.R."/>
            <person name="Tunggal B."/>
            <person name="Rivero F."/>
            <person name="John U."/>
            <person name="Schleicher M."/>
            <person name="Eichinger L."/>
            <person name="Platzer M."/>
            <person name="Noegel A.A."/>
            <person name="Schaap P."/>
            <person name="Gloeckner G."/>
        </authorList>
    </citation>
    <scope>NUCLEOTIDE SEQUENCE [LARGE SCALE GENOMIC DNA]</scope>
    <source>
        <strain evidence="5">SH3</strain>
    </source>
</reference>
<organism evidence="4 5">
    <name type="scientific">Cavenderia fasciculata</name>
    <name type="common">Slime mold</name>
    <name type="synonym">Dictyostelium fasciculatum</name>
    <dbReference type="NCBI Taxonomy" id="261658"/>
    <lineage>
        <taxon>Eukaryota</taxon>
        <taxon>Amoebozoa</taxon>
        <taxon>Evosea</taxon>
        <taxon>Eumycetozoa</taxon>
        <taxon>Dictyostelia</taxon>
        <taxon>Acytosteliales</taxon>
        <taxon>Cavenderiaceae</taxon>
        <taxon>Cavenderia</taxon>
    </lineage>
</organism>
<feature type="region of interest" description="Disordered" evidence="2">
    <location>
        <begin position="375"/>
        <end position="401"/>
    </location>
</feature>
<dbReference type="InterPro" id="IPR008984">
    <property type="entry name" value="SMAD_FHA_dom_sf"/>
</dbReference>
<keyword evidence="4" id="KW-0396">Initiation factor</keyword>
<feature type="compositionally biased region" description="Low complexity" evidence="2">
    <location>
        <begin position="1408"/>
        <end position="1432"/>
    </location>
</feature>
<accession>F4QC42</accession>
<feature type="region of interest" description="Disordered" evidence="2">
    <location>
        <begin position="589"/>
        <end position="632"/>
    </location>
</feature>
<feature type="compositionally biased region" description="Polar residues" evidence="2">
    <location>
        <begin position="1386"/>
        <end position="1401"/>
    </location>
</feature>
<dbReference type="GO" id="GO:0071339">
    <property type="term" value="C:MLL1 complex"/>
    <property type="evidence" value="ECO:0007669"/>
    <property type="project" value="InterPro"/>
</dbReference>
<dbReference type="GO" id="GO:0002151">
    <property type="term" value="F:G-quadruplex RNA binding"/>
    <property type="evidence" value="ECO:0007669"/>
    <property type="project" value="InterPro"/>
</dbReference>
<dbReference type="PROSITE" id="PS50006">
    <property type="entry name" value="FHA_DOMAIN"/>
    <property type="match status" value="1"/>
</dbReference>
<dbReference type="RefSeq" id="XP_004350233.1">
    <property type="nucleotide sequence ID" value="XM_004350183.1"/>
</dbReference>
<protein>
    <submittedName>
        <fullName evidence="4">Initiation factor eIF-4 gamma middle domain-containing protein</fullName>
    </submittedName>
</protein>
<feature type="region of interest" description="Disordered" evidence="2">
    <location>
        <begin position="1550"/>
        <end position="1578"/>
    </location>
</feature>
<dbReference type="GO" id="GO:0003743">
    <property type="term" value="F:translation initiation factor activity"/>
    <property type="evidence" value="ECO:0007669"/>
    <property type="project" value="UniProtKB-KW"/>
</dbReference>
<evidence type="ECO:0000313" key="5">
    <source>
        <dbReference type="Proteomes" id="UP000007797"/>
    </source>
</evidence>
<dbReference type="Pfam" id="PF13325">
    <property type="entry name" value="MCRS_N"/>
    <property type="match status" value="1"/>
</dbReference>
<name>F4QC42_CACFS</name>
<dbReference type="SUPFAM" id="SSF48371">
    <property type="entry name" value="ARM repeat"/>
    <property type="match status" value="1"/>
</dbReference>
<dbReference type="InterPro" id="IPR000253">
    <property type="entry name" value="FHA_dom"/>
</dbReference>
<keyword evidence="1" id="KW-0175">Coiled coil</keyword>
<feature type="region of interest" description="Disordered" evidence="2">
    <location>
        <begin position="1370"/>
        <end position="1442"/>
    </location>
</feature>
<feature type="region of interest" description="Disordered" evidence="2">
    <location>
        <begin position="1031"/>
        <end position="1057"/>
    </location>
</feature>
<feature type="compositionally biased region" description="Low complexity" evidence="2">
    <location>
        <begin position="240"/>
        <end position="277"/>
    </location>
</feature>
<dbReference type="EMBL" id="GL883029">
    <property type="protein sequence ID" value="EGG13529.1"/>
    <property type="molecule type" value="Genomic_DNA"/>
</dbReference>
<dbReference type="OrthoDB" id="20742at2759"/>
<feature type="compositionally biased region" description="Basic and acidic residues" evidence="2">
    <location>
        <begin position="1550"/>
        <end position="1559"/>
    </location>
</feature>
<dbReference type="PANTHER" id="PTHR13233:SF0">
    <property type="entry name" value="MICROSPHERULE PROTEIN 1"/>
    <property type="match status" value="1"/>
</dbReference>
<dbReference type="InterPro" id="IPR016024">
    <property type="entry name" value="ARM-type_fold"/>
</dbReference>
<feature type="compositionally biased region" description="Low complexity" evidence="2">
    <location>
        <begin position="55"/>
        <end position="98"/>
    </location>
</feature>
<dbReference type="InterPro" id="IPR025999">
    <property type="entry name" value="MCRS_N"/>
</dbReference>
<evidence type="ECO:0000313" key="4">
    <source>
        <dbReference type="EMBL" id="EGG13529.1"/>
    </source>
</evidence>
<dbReference type="KEGG" id="dfa:DFA_11290"/>
<dbReference type="SUPFAM" id="SSF49879">
    <property type="entry name" value="SMAD/FHA domain"/>
    <property type="match status" value="1"/>
</dbReference>
<keyword evidence="4" id="KW-0648">Protein biosynthesis</keyword>
<evidence type="ECO:0000256" key="2">
    <source>
        <dbReference type="SAM" id="MobiDB-lite"/>
    </source>
</evidence>
<sequence>MSQKDHHEGGDKPARVTSPTPTPTPPTTMTLDKIIAKPLSSFATKMSPVKPPLSSPFSPTLSYSSSSSSSSSSAPSPLSSSSSSSTSSSMSTSPLFPLIGTKPKKHQHQHQQQEVAATVVTSEPLAKKRVAASSASYVSPYYAKKALAGIVNEVEVDLISTLIRPPKPIDKVESQVDKEVKSLYPQLHNKPVKINTKNMIGIGELETEMLHHFDQLQQHRLMVASVATPPVFQSTSPKMTASGNNNNASTGTSASPSNSGSSSTSSAVSTPTFSTSTRTISAPPDSASAVHSSIKKPRLLKKDTNTILLKSTSKPIKIPKKLEKVKQKCILYKEPDRNLRGDWTVSDDYLLLLLSQRFKDIQSIYNWSVLQHQQQKEREIEREREKGEEKEKTDMLEKKRKRTTTTKTLDWGDNLVFSRQFTIEEMEKRWGSMLYDEKTSSEAASMMALNPSLCSKPQVFRKEEEDALDNAPFSLDLESFEKFLQDKREHFHASRTTRGLQKQYRDRLLDQDISSNSNYLNYLFKDQRQKIDHHNQMKKESSTIGSNNQQLQLVTSSNVNDGEDEQQQQLQRQNMYNYLFAKKNLNHSVSMTSSSSSSSKMNEKDGDQESGSTVCNGPTPWEHLIKSPPDSKEELQNDLLLNPFQSIPKFMWDDDKDIELNDVKLMIKVEKEYEAEKEKDFKHLACIRGENIRYYMKQKDIIVGRDLSTCNLIDLDLREETEFVNRVSKKQFIVKLKTKTSNFYIHNIGKNSIYVNGKPVSSGAQELLSDLSLIERTEKREQQQQQTPEHNYNNNIIIIIFRIIRRRNKQEEYDMDDNKNKSLNNISNENSKVLVDQIITKASDIDTDAAISMVQLIFSKVSRDIGYLPYYTKIISKLAPLFKLKINLDIGETLIKLYYHEFSQLSQLLQQQQQQQQQQSTLSNNNNNNNTFTSIESAVGTHKSHIINASRFIAECYRYQVLNQQHQQQHQNIQQPMDIDDSFSLNGAGSSDVKLLSTVKQQQQQYNGMLLNNDKPFNHLLRLNLDGVEGGSGGGSGSSLPSGFISPKLPVNRSDMSPPTSSIYAGLTTTSPPQIANKTAPGGSGAMLNNGLLSGVVSNLMFNNSNNINSNVPALLANNPNTTGQGGFSGALTYRESPELKLSGAESDLAVILSMIESRVVAKELQTDWRSKILRRVRDMGALMKKSNKTEILAAIWQNMCDNRDDYNLYLELCLDLIKQEEEIEQQQIEKEQQLQLQKQQLLQNAAAAVTMAMPTHHQHQQHSFSSSHTSSALSSFSLEPPRFELGIDQDHGAEQFKKKPAARRSSMATLQMVQQQQLSKLAIPSQQPLLQPLQPLQPLQQPLQQQQPAINARRSSIAFPSELTRRGSMCEDSPSLCPPAPKLKSTPTLKSVSHHTTPIINNIPPRSTAVPTTTVVPTTTATSSNSNNSNNGGQPNSKKLKSSNLDSFKDVLIISLQDELALKMFIARKSLDIYFDLLKDLYKEFIIEIPLLISCIHLIQQGLYELSEVECETLFSLEEMAQEQLQASKETEERQKKLNLKENQRYEWKTGKWEEKPQDPPPPPTSFYDLKSDVFVL</sequence>
<dbReference type="PANTHER" id="PTHR13233">
    <property type="entry name" value="MICROSPHERULE PROTEIN 1"/>
    <property type="match status" value="1"/>
</dbReference>
<dbReference type="Gene3D" id="2.60.200.20">
    <property type="match status" value="1"/>
</dbReference>
<dbReference type="GeneID" id="14865421"/>
<evidence type="ECO:0000259" key="3">
    <source>
        <dbReference type="PROSITE" id="PS50006"/>
    </source>
</evidence>
<dbReference type="Pfam" id="PF00498">
    <property type="entry name" value="FHA"/>
    <property type="match status" value="1"/>
</dbReference>
<proteinExistence type="predicted"/>
<dbReference type="GO" id="GO:0045944">
    <property type="term" value="P:positive regulation of transcription by RNA polymerase II"/>
    <property type="evidence" value="ECO:0007669"/>
    <property type="project" value="TreeGrafter"/>
</dbReference>
<dbReference type="InterPro" id="IPR037912">
    <property type="entry name" value="MCRS1"/>
</dbReference>
<feature type="compositionally biased region" description="Basic and acidic residues" evidence="2">
    <location>
        <begin position="375"/>
        <end position="397"/>
    </location>
</feature>
<keyword evidence="5" id="KW-1185">Reference proteome</keyword>
<evidence type="ECO:0000256" key="1">
    <source>
        <dbReference type="SAM" id="Coils"/>
    </source>
</evidence>
<gene>
    <name evidence="4" type="primary">yelA</name>
    <name evidence="4" type="ORF">DFA_11290</name>
</gene>